<dbReference type="EMBL" id="SKBU01000001">
    <property type="protein sequence ID" value="TCJ20690.1"/>
    <property type="molecule type" value="Genomic_DNA"/>
</dbReference>
<organism evidence="6 7">
    <name type="scientific">Rubrobacter taiwanensis</name>
    <dbReference type="NCBI Taxonomy" id="185139"/>
    <lineage>
        <taxon>Bacteria</taxon>
        <taxon>Bacillati</taxon>
        <taxon>Actinomycetota</taxon>
        <taxon>Rubrobacteria</taxon>
        <taxon>Rubrobacterales</taxon>
        <taxon>Rubrobacteraceae</taxon>
        <taxon>Rubrobacter</taxon>
    </lineage>
</organism>
<feature type="domain" description="ABC transporter" evidence="5">
    <location>
        <begin position="32"/>
        <end position="253"/>
    </location>
</feature>
<gene>
    <name evidence="6" type="ORF">E0L93_00210</name>
</gene>
<dbReference type="AlphaFoldDB" id="A0A4R1BSD5"/>
<dbReference type="GO" id="GO:0016020">
    <property type="term" value="C:membrane"/>
    <property type="evidence" value="ECO:0007669"/>
    <property type="project" value="InterPro"/>
</dbReference>
<dbReference type="SUPFAM" id="SSF52540">
    <property type="entry name" value="P-loop containing nucleoside triphosphate hydrolases"/>
    <property type="match status" value="1"/>
</dbReference>
<comment type="caution">
    <text evidence="6">The sequence shown here is derived from an EMBL/GenBank/DDBJ whole genome shotgun (WGS) entry which is preliminary data.</text>
</comment>
<evidence type="ECO:0000256" key="1">
    <source>
        <dbReference type="ARBA" id="ARBA00005417"/>
    </source>
</evidence>
<dbReference type="Proteomes" id="UP000295244">
    <property type="component" value="Unassembled WGS sequence"/>
</dbReference>
<proteinExistence type="inferred from homology"/>
<dbReference type="InterPro" id="IPR015860">
    <property type="entry name" value="ABC_transpr_TagH-like"/>
</dbReference>
<dbReference type="InterPro" id="IPR017871">
    <property type="entry name" value="ABC_transporter-like_CS"/>
</dbReference>
<dbReference type="Gene3D" id="2.70.50.60">
    <property type="entry name" value="abc- transporter (atp binding component) like domain"/>
    <property type="match status" value="1"/>
</dbReference>
<keyword evidence="2" id="KW-0813">Transport</keyword>
<dbReference type="PROSITE" id="PS50893">
    <property type="entry name" value="ABC_TRANSPORTER_2"/>
    <property type="match status" value="1"/>
</dbReference>
<dbReference type="InterPro" id="IPR027417">
    <property type="entry name" value="P-loop_NTPase"/>
</dbReference>
<dbReference type="InterPro" id="IPR029439">
    <property type="entry name" value="Wzt_C"/>
</dbReference>
<keyword evidence="7" id="KW-1185">Reference proteome</keyword>
<evidence type="ECO:0000256" key="3">
    <source>
        <dbReference type="ARBA" id="ARBA00022741"/>
    </source>
</evidence>
<keyword evidence="3" id="KW-0547">Nucleotide-binding</keyword>
<dbReference type="Pfam" id="PF00005">
    <property type="entry name" value="ABC_tran"/>
    <property type="match status" value="1"/>
</dbReference>
<dbReference type="GO" id="GO:0016887">
    <property type="term" value="F:ATP hydrolysis activity"/>
    <property type="evidence" value="ECO:0007669"/>
    <property type="project" value="InterPro"/>
</dbReference>
<dbReference type="PANTHER" id="PTHR46743:SF2">
    <property type="entry name" value="TEICHOIC ACIDS EXPORT ATP-BINDING PROTEIN TAGH"/>
    <property type="match status" value="1"/>
</dbReference>
<dbReference type="GO" id="GO:0005524">
    <property type="term" value="F:ATP binding"/>
    <property type="evidence" value="ECO:0007669"/>
    <property type="project" value="UniProtKB-KW"/>
</dbReference>
<dbReference type="InterPro" id="IPR050683">
    <property type="entry name" value="Bact_Polysacc_Export_ATP-bd"/>
</dbReference>
<dbReference type="InterPro" id="IPR003439">
    <property type="entry name" value="ABC_transporter-like_ATP-bd"/>
</dbReference>
<evidence type="ECO:0000256" key="2">
    <source>
        <dbReference type="ARBA" id="ARBA00022448"/>
    </source>
</evidence>
<protein>
    <submittedName>
        <fullName evidence="6">ABC transporter ATP-binding protein</fullName>
    </submittedName>
</protein>
<comment type="similarity">
    <text evidence="1">Belongs to the ABC transporter superfamily.</text>
</comment>
<dbReference type="SMART" id="SM00382">
    <property type="entry name" value="AAA"/>
    <property type="match status" value="1"/>
</dbReference>
<dbReference type="OrthoDB" id="9778870at2"/>
<dbReference type="PANTHER" id="PTHR46743">
    <property type="entry name" value="TEICHOIC ACIDS EXPORT ATP-BINDING PROTEIN TAGH"/>
    <property type="match status" value="1"/>
</dbReference>
<dbReference type="PROSITE" id="PS00211">
    <property type="entry name" value="ABC_TRANSPORTER_1"/>
    <property type="match status" value="1"/>
</dbReference>
<dbReference type="InterPro" id="IPR003593">
    <property type="entry name" value="AAA+_ATPase"/>
</dbReference>
<dbReference type="CDD" id="cd03220">
    <property type="entry name" value="ABC_KpsT_Wzt"/>
    <property type="match status" value="1"/>
</dbReference>
<evidence type="ECO:0000259" key="5">
    <source>
        <dbReference type="PROSITE" id="PS50893"/>
    </source>
</evidence>
<dbReference type="GO" id="GO:0140359">
    <property type="term" value="F:ABC-type transporter activity"/>
    <property type="evidence" value="ECO:0007669"/>
    <property type="project" value="InterPro"/>
</dbReference>
<sequence length="449" mass="49769">MELRGPGMKTAISLTDISKRYRIYPGQWDRLVEVLSFGRAQRGHDFWAVRNVNLEVDRGVSLGLLGRNGAGKSTLLKIISGVLRPTSGSVEVNGRLAALLQIGAGFNPEFTGRENVLINGLILGLNRKEIIQRFDEIEAFADIGEFMDQPVKTYSSGMRARLGFAVAVNVQPDILLVDETLSVGDSVFKQLGLQKMRELRESGTTIVFVSHSAGMVKSFCDEAVLLHKGKLLFRGETSETLDYYQTLLSSDVAQRKAETLKPGETLDLESFKSEAASGEPEFKAGSQIGERRARSIRPGTGEVRIRHVEILNDQGMPAEWVDPGSTMTVRIHLQYMEDVERSSLRIILRDRTGLDVFSTSTFREKKPLGERKKGEQVIVDFTFKVLLANGQYSVNASVSQAGNKYMDWVDVAATFEITRPPRPIQGIVQLPTEVEIHEPAGSRRSDEPA</sequence>
<reference evidence="6 7" key="1">
    <citation type="submission" date="2019-03" db="EMBL/GenBank/DDBJ databases">
        <title>Whole genome sequence of a novel Rubrobacter taiwanensis strain, isolated from Yellowstone National Park.</title>
        <authorList>
            <person name="Freed S."/>
            <person name="Ramaley R.F."/>
            <person name="Kyndt J.A."/>
        </authorList>
    </citation>
    <scope>NUCLEOTIDE SEQUENCE [LARGE SCALE GENOMIC DNA]</scope>
    <source>
        <strain evidence="6 7">Yellowstone</strain>
    </source>
</reference>
<evidence type="ECO:0000313" key="7">
    <source>
        <dbReference type="Proteomes" id="UP000295244"/>
    </source>
</evidence>
<accession>A0A4R1BSD5</accession>
<keyword evidence="4 6" id="KW-0067">ATP-binding</keyword>
<evidence type="ECO:0000313" key="6">
    <source>
        <dbReference type="EMBL" id="TCJ20690.1"/>
    </source>
</evidence>
<dbReference type="CDD" id="cd10147">
    <property type="entry name" value="Wzt_C-like"/>
    <property type="match status" value="1"/>
</dbReference>
<dbReference type="Pfam" id="PF14524">
    <property type="entry name" value="Wzt_C"/>
    <property type="match status" value="1"/>
</dbReference>
<name>A0A4R1BSD5_9ACTN</name>
<dbReference type="Gene3D" id="3.40.50.300">
    <property type="entry name" value="P-loop containing nucleotide triphosphate hydrolases"/>
    <property type="match status" value="1"/>
</dbReference>
<evidence type="ECO:0000256" key="4">
    <source>
        <dbReference type="ARBA" id="ARBA00022840"/>
    </source>
</evidence>